<reference evidence="1 2" key="1">
    <citation type="submission" date="2015-10" db="EMBL/GenBank/DDBJ databases">
        <title>Draft genome sequence of pyrrolomycin-producing Streptomyces vitaminophilus.</title>
        <authorList>
            <person name="Graham D.E."/>
            <person name="Mahan K.M."/>
            <person name="Klingeman D.M."/>
            <person name="Hettich R.L."/>
            <person name="Parry R.J."/>
        </authorList>
    </citation>
    <scope>NUCLEOTIDE SEQUENCE [LARGE SCALE GENOMIC DNA]</scope>
    <source>
        <strain evidence="1 2">ATCC 31673</strain>
    </source>
</reference>
<name>A0A0T6LPU5_WENVI</name>
<evidence type="ECO:0008006" key="3">
    <source>
        <dbReference type="Google" id="ProtNLM"/>
    </source>
</evidence>
<gene>
    <name evidence="1" type="ORF">AQ490_05595</name>
</gene>
<dbReference type="Proteomes" id="UP000050867">
    <property type="component" value="Unassembled WGS sequence"/>
</dbReference>
<dbReference type="Pfam" id="PF12831">
    <property type="entry name" value="FAD_oxidored"/>
    <property type="match status" value="1"/>
</dbReference>
<sequence length="534" mass="57469">MDTDVLVVGAGLGGLAAALTAARFGHRVVLTDESDWPGGSLTAQAVPLSDDHRIELDPVSPGYLDLRNRIRDYYRRNYPLRPQPYGDPLLDPGLSTTGHLSHEPTAALAVVRELLAPHQASGRITLLTEHRPVAAQVDGDRVEAVTLESPDGTRRAVTARYVIDGTDLGDLLELAGVEHVTGAESVEETGEPHARPVAAPRDQQAASWVAAIDIRPGEDHTIARPAGYARHRAGFSWAETDPATGSVREVPLFAHALDEIPQWAAPPNDRWHQRRVLARGQHVAGAFDSDITLVDWPQTACTALPLTGVDQAGRARAEQEARELTLSFLYWMQTEAPRHDGGQGYPELCPRPDVTGTHDGLAKRPHVREARRIRAEFTVLEHHLTAQSRTGTDGAEFFPDSAGVLRARLTLRPGTGGGTPLDLECLPFQLPLGALLPVRVDNLLPAGTNLGATHLSASVFAGHAGQWAVGEAAGTLVAYCLDHRVPPRAVRSTERHLAQFQARLTDALDLSLDWPVPLRTGPVSSAGRPHAAAL</sequence>
<dbReference type="EMBL" id="LLZU01000035">
    <property type="protein sequence ID" value="KRV47937.1"/>
    <property type="molecule type" value="Genomic_DNA"/>
</dbReference>
<dbReference type="AlphaFoldDB" id="A0A0T6LPU5"/>
<dbReference type="PRINTS" id="PR00411">
    <property type="entry name" value="PNDRDTASEI"/>
</dbReference>
<keyword evidence="2" id="KW-1185">Reference proteome</keyword>
<comment type="caution">
    <text evidence="1">The sequence shown here is derived from an EMBL/GenBank/DDBJ whole genome shotgun (WGS) entry which is preliminary data.</text>
</comment>
<dbReference type="GO" id="GO:0008734">
    <property type="term" value="F:L-aspartate oxidase activity"/>
    <property type="evidence" value="ECO:0007669"/>
    <property type="project" value="InterPro"/>
</dbReference>
<dbReference type="PANTHER" id="PTHR42716:SF1">
    <property type="entry name" value="SLL0471 PROTEIN"/>
    <property type="match status" value="1"/>
</dbReference>
<dbReference type="SUPFAM" id="SSF51905">
    <property type="entry name" value="FAD/NAD(P)-binding domain"/>
    <property type="match status" value="1"/>
</dbReference>
<proteinExistence type="predicted"/>
<dbReference type="InterPro" id="IPR005288">
    <property type="entry name" value="NadB"/>
</dbReference>
<dbReference type="Gene3D" id="3.50.50.60">
    <property type="entry name" value="FAD/NAD(P)-binding domain"/>
    <property type="match status" value="1"/>
</dbReference>
<dbReference type="STRING" id="76728.AQ490_05595"/>
<evidence type="ECO:0000313" key="2">
    <source>
        <dbReference type="Proteomes" id="UP000050867"/>
    </source>
</evidence>
<accession>A0A0T6LPU5</accession>
<dbReference type="InterPro" id="IPR036188">
    <property type="entry name" value="FAD/NAD-bd_sf"/>
</dbReference>
<dbReference type="eggNOG" id="COG1249">
    <property type="taxonomic scope" value="Bacteria"/>
</dbReference>
<dbReference type="GO" id="GO:0009435">
    <property type="term" value="P:NAD+ biosynthetic process"/>
    <property type="evidence" value="ECO:0007669"/>
    <property type="project" value="InterPro"/>
</dbReference>
<organism evidence="1 2">
    <name type="scientific">Wenjunlia vitaminophila</name>
    <name type="common">Streptomyces vitaminophilus</name>
    <dbReference type="NCBI Taxonomy" id="76728"/>
    <lineage>
        <taxon>Bacteria</taxon>
        <taxon>Bacillati</taxon>
        <taxon>Actinomycetota</taxon>
        <taxon>Actinomycetes</taxon>
        <taxon>Kitasatosporales</taxon>
        <taxon>Streptomycetaceae</taxon>
        <taxon>Wenjunlia</taxon>
    </lineage>
</organism>
<dbReference type="PANTHER" id="PTHR42716">
    <property type="entry name" value="L-ASPARTATE OXIDASE"/>
    <property type="match status" value="1"/>
</dbReference>
<evidence type="ECO:0000313" key="1">
    <source>
        <dbReference type="EMBL" id="KRV47937.1"/>
    </source>
</evidence>
<protein>
    <recommendedName>
        <fullName evidence="3">FAD dependent oxidoreductase</fullName>
    </recommendedName>
</protein>